<dbReference type="InterPro" id="IPR041920">
    <property type="entry name" value="ROS/MUCR_sf"/>
</dbReference>
<protein>
    <recommendedName>
        <fullName evidence="4">ROS/MUCR transcriptional regulator protein</fullName>
    </recommendedName>
</protein>
<evidence type="ECO:0000256" key="1">
    <source>
        <dbReference type="SAM" id="MobiDB-lite"/>
    </source>
</evidence>
<gene>
    <name evidence="2" type="ORF">AXK60_20765</name>
</gene>
<accession>A0A138AV53</accession>
<evidence type="ECO:0000313" key="3">
    <source>
        <dbReference type="Proteomes" id="UP000070258"/>
    </source>
</evidence>
<name>A0A138AV53_9ACTN</name>
<dbReference type="Proteomes" id="UP000070258">
    <property type="component" value="Unassembled WGS sequence"/>
</dbReference>
<proteinExistence type="predicted"/>
<evidence type="ECO:0000313" key="2">
    <source>
        <dbReference type="EMBL" id="KXP14328.1"/>
    </source>
</evidence>
<feature type="region of interest" description="Disordered" evidence="1">
    <location>
        <begin position="753"/>
        <end position="803"/>
    </location>
</feature>
<dbReference type="AlphaFoldDB" id="A0A138AV53"/>
<feature type="region of interest" description="Disordered" evidence="1">
    <location>
        <begin position="343"/>
        <end position="363"/>
    </location>
</feature>
<organism evidence="2 3">
    <name type="scientific">Tsukamurella pseudospumae</name>
    <dbReference type="NCBI Taxonomy" id="239498"/>
    <lineage>
        <taxon>Bacteria</taxon>
        <taxon>Bacillati</taxon>
        <taxon>Actinomycetota</taxon>
        <taxon>Actinomycetes</taxon>
        <taxon>Mycobacteriales</taxon>
        <taxon>Tsukamurellaceae</taxon>
        <taxon>Tsukamurella</taxon>
    </lineage>
</organism>
<sequence length="880" mass="96405">MAHGLLAQDYRTEYGLPASVPLVVGEISETLRAGAAERGTDHLEVWRRPGPEREELVAKLRETKREQADEYWTTRLAEAGWRSWFDATAWAQSTGAGWAGIGERLGISWQSARTAGLRAGAQLRHRSWRFFELAEAYVHEHGNLDYAGGELGQYLSNARAYLRNTGRHTAIADALDELDPNWRLTAAERVARSIAAGDRFEHPTARRHRLLWEQRLAAAGWASWSDAVEWAARTGGGPAEIADRLGTDNLQVSKALQQHWHRLADTGDDPHAAATALILAPAAGYAGAVTSDDHSSDGPDLVRTTAETERIQCMVCALWLGTLGQHLPVHQLTGTEYKQQFELPPKARMSGYRPRRPAPPADSPQYWDPVLSTHGFENLAAAVAWAIEQGKVAPELARHLGVPYARLNRALKAAGLRFPTVGDRMITEATQHVAAGGNLSDAPTPEMRAWLDTVRGTLRAGRNSVFAAQLDQIDPQWRLSAHQRAATTGRAYVHKHTRTMRAEHTAGLTRAGWNSLDDAVAWAHQHDAPVSAIAIAMGLPTDRVSAHLKALGYELPRPPKSGASFRRQLTTITDHLHHHQSIDGLPDELKTWLRRRHDLETTSTDAAADRSAVIPDRWINHLLDHLHPAWRPTTESKPAASPPPQAAVTSPPRILDPNWSALLAEAGWKNWNDAVDWAAAQQSGLAAIAQRLGAQKIDILEQLQTWWAHHPDTVRTVPSENQRTLPGRGVHAPCPACRLWFIDVAGHYTAAHTLPPPAPTTPPTQTAPTKPRSRKAKAKKKTRASPARAQQHRRTKAPTPTAMPEASTAALAAAARIATDPWAARLTESGFADYLDAATWATTTHPNDPLTALANKIQTPRAVLAAALKAHGIYTLFTQT</sequence>
<comment type="caution">
    <text evidence="2">The sequence shown here is derived from an EMBL/GenBank/DDBJ whole genome shotgun (WGS) entry which is preliminary data.</text>
</comment>
<feature type="region of interest" description="Disordered" evidence="1">
    <location>
        <begin position="631"/>
        <end position="652"/>
    </location>
</feature>
<evidence type="ECO:0008006" key="4">
    <source>
        <dbReference type="Google" id="ProtNLM"/>
    </source>
</evidence>
<feature type="compositionally biased region" description="Basic residues" evidence="1">
    <location>
        <begin position="771"/>
        <end position="783"/>
    </location>
</feature>
<dbReference type="Gene3D" id="1.10.10.1550">
    <property type="entry name" value="ROS/MUCR transcriptional regulator protein"/>
    <property type="match status" value="1"/>
</dbReference>
<dbReference type="EMBL" id="LSRF01000003">
    <property type="protein sequence ID" value="KXP14328.1"/>
    <property type="molecule type" value="Genomic_DNA"/>
</dbReference>
<reference evidence="3" key="1">
    <citation type="submission" date="2016-02" db="EMBL/GenBank/DDBJ databases">
        <authorList>
            <person name="Wen L."/>
            <person name="He K."/>
            <person name="Yang H."/>
        </authorList>
    </citation>
    <scope>NUCLEOTIDE SEQUENCE [LARGE SCALE GENOMIC DNA]</scope>
    <source>
        <strain evidence="3">JCM 15929</strain>
    </source>
</reference>